<reference evidence="1" key="1">
    <citation type="journal article" date="2014" name="Int. J. Syst. Evol. Microbiol.">
        <title>Complete genome of a new Firmicutes species belonging to the dominant human colonic microbiota ('Ruminococcus bicirculans') reveals two chromosomes and a selective capacity to utilize plant glucans.</title>
        <authorList>
            <consortium name="NISC Comparative Sequencing Program"/>
            <person name="Wegmann U."/>
            <person name="Louis P."/>
            <person name="Goesmann A."/>
            <person name="Henrissat B."/>
            <person name="Duncan S.H."/>
            <person name="Flint H.J."/>
        </authorList>
    </citation>
    <scope>NUCLEOTIDE SEQUENCE</scope>
    <source>
        <strain evidence="1">NBRC 110608</strain>
    </source>
</reference>
<proteinExistence type="predicted"/>
<dbReference type="EMBL" id="AP027735">
    <property type="protein sequence ID" value="BDZ58683.1"/>
    <property type="molecule type" value="Genomic_DNA"/>
</dbReference>
<gene>
    <name evidence="1" type="ORF">GCM10025872_23400</name>
</gene>
<sequence>MLNFTRSERDPLISATVSTANVSWKATKTTVGIPLAISANSPPASYITSRRPKLVNGLAKNPPTSLLPNDIE</sequence>
<accession>A0ABN6YSE7</accession>
<protein>
    <submittedName>
        <fullName evidence="1">Uncharacterized protein</fullName>
    </submittedName>
</protein>
<organism evidence="1">
    <name type="scientific">Barrientosiimonas endolithica</name>
    <dbReference type="NCBI Taxonomy" id="1535208"/>
    <lineage>
        <taxon>Bacteria</taxon>
        <taxon>Bacillati</taxon>
        <taxon>Actinomycetota</taxon>
        <taxon>Actinomycetes</taxon>
        <taxon>Micrococcales</taxon>
        <taxon>Dermacoccaceae</taxon>
        <taxon>Barrientosiimonas</taxon>
    </lineage>
</organism>
<reference evidence="1" key="2">
    <citation type="submission" date="2023-02" db="EMBL/GenBank/DDBJ databases">
        <authorList>
            <person name="Sun Q."/>
            <person name="Mori K."/>
        </authorList>
    </citation>
    <scope>NUCLEOTIDE SEQUENCE</scope>
    <source>
        <strain evidence="1">NBRC 110608</strain>
    </source>
</reference>
<name>A0ABN6YSE7_9MICO</name>
<evidence type="ECO:0000313" key="1">
    <source>
        <dbReference type="EMBL" id="BDZ58683.1"/>
    </source>
</evidence>